<dbReference type="AlphaFoldDB" id="A0A5M6D2Y0"/>
<accession>A0A5M6D2Y0</accession>
<keyword evidence="2" id="KW-0732">Signal</keyword>
<evidence type="ECO:0008006" key="5">
    <source>
        <dbReference type="Google" id="ProtNLM"/>
    </source>
</evidence>
<organism evidence="3 4">
    <name type="scientific">Roseiconus nitratireducens</name>
    <dbReference type="NCBI Taxonomy" id="2605748"/>
    <lineage>
        <taxon>Bacteria</taxon>
        <taxon>Pseudomonadati</taxon>
        <taxon>Planctomycetota</taxon>
        <taxon>Planctomycetia</taxon>
        <taxon>Pirellulales</taxon>
        <taxon>Pirellulaceae</taxon>
        <taxon>Roseiconus</taxon>
    </lineage>
</organism>
<evidence type="ECO:0000256" key="1">
    <source>
        <dbReference type="SAM" id="MobiDB-lite"/>
    </source>
</evidence>
<evidence type="ECO:0000313" key="3">
    <source>
        <dbReference type="EMBL" id="KAA5540642.1"/>
    </source>
</evidence>
<comment type="caution">
    <text evidence="3">The sequence shown here is derived from an EMBL/GenBank/DDBJ whole genome shotgun (WGS) entry which is preliminary data.</text>
</comment>
<feature type="chain" id="PRO_5024297288" description="Secreted protein with PEP-CTERM sorting signal" evidence="2">
    <location>
        <begin position="23"/>
        <end position="231"/>
    </location>
</feature>
<feature type="region of interest" description="Disordered" evidence="1">
    <location>
        <begin position="191"/>
        <end position="231"/>
    </location>
</feature>
<name>A0A5M6D2Y0_9BACT</name>
<gene>
    <name evidence="3" type="ORF">FYK55_19805</name>
</gene>
<dbReference type="Proteomes" id="UP000324479">
    <property type="component" value="Unassembled WGS sequence"/>
</dbReference>
<proteinExistence type="predicted"/>
<dbReference type="EMBL" id="VWOX01000012">
    <property type="protein sequence ID" value="KAA5540642.1"/>
    <property type="molecule type" value="Genomic_DNA"/>
</dbReference>
<keyword evidence="4" id="KW-1185">Reference proteome</keyword>
<sequence>MSKCVRRSILLCCALTAWLASSGYGQTVTLIAPGSDNRIATINGITINGTVYDVTFNHDIRYRDLPVPKLSFPGTSSTDYAAAVQAAETIASVVSGIPDVSGPTTSIFIAAGEGNGNRVRAAYIDSQPNYSDWSPADVLTGEFKGNKLTPSDVAWLTFSQVAVAVPEPSGFAMAAILAVIGLTRRHRPRLSKADLLSRSPPDAPARCASRNGNPICDGAARGRSSFDRSAP</sequence>
<evidence type="ECO:0000313" key="4">
    <source>
        <dbReference type="Proteomes" id="UP000324479"/>
    </source>
</evidence>
<reference evidence="3 4" key="1">
    <citation type="submission" date="2019-08" db="EMBL/GenBank/DDBJ databases">
        <authorList>
            <person name="Dhanesh K."/>
            <person name="Kumar G."/>
            <person name="Sasikala C."/>
            <person name="Venkata Ramana C."/>
        </authorList>
    </citation>
    <scope>NUCLEOTIDE SEQUENCE [LARGE SCALE GENOMIC DNA]</scope>
    <source>
        <strain evidence="3 4">JC645</strain>
    </source>
</reference>
<dbReference type="RefSeq" id="WP_150078208.1">
    <property type="nucleotide sequence ID" value="NZ_VWOX01000012.1"/>
</dbReference>
<evidence type="ECO:0000256" key="2">
    <source>
        <dbReference type="SAM" id="SignalP"/>
    </source>
</evidence>
<feature type="signal peptide" evidence="2">
    <location>
        <begin position="1"/>
        <end position="22"/>
    </location>
</feature>
<protein>
    <recommendedName>
        <fullName evidence="5">Secreted protein with PEP-CTERM sorting signal</fullName>
    </recommendedName>
</protein>